<evidence type="ECO:0000313" key="17">
    <source>
        <dbReference type="EMBL" id="GLI94127.1"/>
    </source>
</evidence>
<keyword evidence="5 12" id="KW-0690">Ribosome biogenesis</keyword>
<evidence type="ECO:0000256" key="8">
    <source>
        <dbReference type="ARBA" id="ARBA00022741"/>
    </source>
</evidence>
<comment type="function">
    <text evidence="12">An essential GTPase that binds both GDP and GTP, with rapid nucleotide exchange. Plays a role in 16S rRNA processing and 30S ribosomal subunit biogenesis and possibly also in cell cycle regulation and energy metabolism.</text>
</comment>
<evidence type="ECO:0000256" key="4">
    <source>
        <dbReference type="ARBA" id="ARBA00022490"/>
    </source>
</evidence>
<dbReference type="InterPro" id="IPR027417">
    <property type="entry name" value="P-loop_NTPase"/>
</dbReference>
<dbReference type="GO" id="GO:0005886">
    <property type="term" value="C:plasma membrane"/>
    <property type="evidence" value="ECO:0007669"/>
    <property type="project" value="UniProtKB-SubCell"/>
</dbReference>
<dbReference type="InterPro" id="IPR009019">
    <property type="entry name" value="KH_sf_prok-type"/>
</dbReference>
<dbReference type="InterPro" id="IPR006073">
    <property type="entry name" value="GTP-bd"/>
</dbReference>
<dbReference type="GO" id="GO:0043024">
    <property type="term" value="F:ribosomal small subunit binding"/>
    <property type="evidence" value="ECO:0007669"/>
    <property type="project" value="TreeGrafter"/>
</dbReference>
<dbReference type="GO" id="GO:0000028">
    <property type="term" value="P:ribosomal small subunit assembly"/>
    <property type="evidence" value="ECO:0007669"/>
    <property type="project" value="TreeGrafter"/>
</dbReference>
<evidence type="ECO:0000256" key="6">
    <source>
        <dbReference type="ARBA" id="ARBA00022519"/>
    </source>
</evidence>
<evidence type="ECO:0000256" key="7">
    <source>
        <dbReference type="ARBA" id="ARBA00022730"/>
    </source>
</evidence>
<dbReference type="NCBIfam" id="NF000908">
    <property type="entry name" value="PRK00089.1"/>
    <property type="match status" value="1"/>
</dbReference>
<keyword evidence="18" id="KW-1185">Reference proteome</keyword>
<evidence type="ECO:0000313" key="18">
    <source>
        <dbReference type="Proteomes" id="UP001144323"/>
    </source>
</evidence>
<comment type="subcellular location">
    <subcellularLocation>
        <location evidence="12">Cytoplasm</location>
    </subcellularLocation>
    <subcellularLocation>
        <location evidence="12">Cell membrane</location>
        <topology evidence="12">Peripheral membrane protein</topology>
    </subcellularLocation>
</comment>
<feature type="region of interest" description="G2" evidence="13">
    <location>
        <begin position="50"/>
        <end position="54"/>
    </location>
</feature>
<name>A0A9W6GW54_9HYPH</name>
<dbReference type="InterPro" id="IPR015946">
    <property type="entry name" value="KH_dom-like_a/b"/>
</dbReference>
<proteinExistence type="inferred from homology"/>
<dbReference type="PANTHER" id="PTHR42698">
    <property type="entry name" value="GTPASE ERA"/>
    <property type="match status" value="1"/>
</dbReference>
<evidence type="ECO:0000256" key="14">
    <source>
        <dbReference type="RuleBase" id="RU003761"/>
    </source>
</evidence>
<feature type="domain" description="KH type-2" evidence="15">
    <location>
        <begin position="214"/>
        <end position="291"/>
    </location>
</feature>
<keyword evidence="6" id="KW-0997">Cell inner membrane</keyword>
<dbReference type="InterPro" id="IPR004044">
    <property type="entry name" value="KH_dom_type_2"/>
</dbReference>
<feature type="binding site" evidence="12">
    <location>
        <begin position="24"/>
        <end position="31"/>
    </location>
    <ligand>
        <name>GTP</name>
        <dbReference type="ChEBI" id="CHEBI:37565"/>
    </ligand>
</feature>
<dbReference type="InterPro" id="IPR005225">
    <property type="entry name" value="Small_GTP-bd"/>
</dbReference>
<evidence type="ECO:0000256" key="9">
    <source>
        <dbReference type="ARBA" id="ARBA00022884"/>
    </source>
</evidence>
<dbReference type="AlphaFoldDB" id="A0A9W6GW54"/>
<evidence type="ECO:0000256" key="2">
    <source>
        <dbReference type="ARBA" id="ARBA00020484"/>
    </source>
</evidence>
<dbReference type="GO" id="GO:0003924">
    <property type="term" value="F:GTPase activity"/>
    <property type="evidence" value="ECO:0007669"/>
    <property type="project" value="UniProtKB-UniRule"/>
</dbReference>
<comment type="subunit">
    <text evidence="12">Monomer.</text>
</comment>
<evidence type="ECO:0000256" key="13">
    <source>
        <dbReference type="PROSITE-ProRule" id="PRU01050"/>
    </source>
</evidence>
<dbReference type="GO" id="GO:0070181">
    <property type="term" value="F:small ribosomal subunit rRNA binding"/>
    <property type="evidence" value="ECO:0007669"/>
    <property type="project" value="UniProtKB-UniRule"/>
</dbReference>
<dbReference type="FunFam" id="3.30.300.20:FF:000031">
    <property type="entry name" value="GTPase Era"/>
    <property type="match status" value="1"/>
</dbReference>
<dbReference type="Gene3D" id="3.40.50.300">
    <property type="entry name" value="P-loop containing nucleotide triphosphate hydrolases"/>
    <property type="match status" value="1"/>
</dbReference>
<comment type="caution">
    <text evidence="17">The sequence shown here is derived from an EMBL/GenBank/DDBJ whole genome shotgun (WGS) entry which is preliminary data.</text>
</comment>
<keyword evidence="10 12" id="KW-0342">GTP-binding</keyword>
<dbReference type="CDD" id="cd04163">
    <property type="entry name" value="Era"/>
    <property type="match status" value="1"/>
</dbReference>
<feature type="region of interest" description="G4" evidence="13">
    <location>
        <begin position="133"/>
        <end position="136"/>
    </location>
</feature>
<keyword evidence="11 12" id="KW-0472">Membrane</keyword>
<feature type="domain" description="Era-type G" evidence="16">
    <location>
        <begin position="16"/>
        <end position="184"/>
    </location>
</feature>
<feature type="region of interest" description="G1" evidence="13">
    <location>
        <begin position="24"/>
        <end position="31"/>
    </location>
</feature>
<dbReference type="EMBL" id="BSEC01000001">
    <property type="protein sequence ID" value="GLI94127.1"/>
    <property type="molecule type" value="Genomic_DNA"/>
</dbReference>
<dbReference type="Gene3D" id="3.30.300.20">
    <property type="match status" value="1"/>
</dbReference>
<keyword evidence="3 12" id="KW-1003">Cell membrane</keyword>
<accession>A0A9W6GW54</accession>
<keyword evidence="4 12" id="KW-0963">Cytoplasm</keyword>
<dbReference type="InterPro" id="IPR030388">
    <property type="entry name" value="G_ERA_dom"/>
</dbReference>
<evidence type="ECO:0000259" key="16">
    <source>
        <dbReference type="PROSITE" id="PS51713"/>
    </source>
</evidence>
<gene>
    <name evidence="12 17" type="primary">era</name>
    <name evidence="17" type="ORF">LMG27198_31190</name>
</gene>
<dbReference type="PANTHER" id="PTHR42698:SF1">
    <property type="entry name" value="GTPASE ERA, MITOCHONDRIAL"/>
    <property type="match status" value="1"/>
</dbReference>
<feature type="binding site" evidence="12">
    <location>
        <begin position="133"/>
        <end position="136"/>
    </location>
    <ligand>
        <name>GTP</name>
        <dbReference type="ChEBI" id="CHEBI:37565"/>
    </ligand>
</feature>
<dbReference type="SUPFAM" id="SSF54814">
    <property type="entry name" value="Prokaryotic type KH domain (KH-domain type II)"/>
    <property type="match status" value="1"/>
</dbReference>
<protein>
    <recommendedName>
        <fullName evidence="2 12">GTPase Era</fullName>
    </recommendedName>
</protein>
<evidence type="ECO:0000256" key="10">
    <source>
        <dbReference type="ARBA" id="ARBA00023134"/>
    </source>
</evidence>
<dbReference type="InterPro" id="IPR005662">
    <property type="entry name" value="GTPase_Era-like"/>
</dbReference>
<feature type="region of interest" description="G3" evidence="13">
    <location>
        <begin position="71"/>
        <end position="74"/>
    </location>
</feature>
<sequence length="310" mass="34526">MSDETHDETPMEEETRCGFAALVGAPNAGKSTLLNQLVGAKVSIVSRKAQTTRALVRGIAVDGPAQIILVDTPGIFKPKRKLDRAMVASALSGAADADVVALLVDARKGLDEEVEAILDRLKEVRAPKLLILNKVDIIAREKLLTLAAKLNERETFEETFMVSALTGDGVADLRRALARRMKPSPWLYPEDQLSDAPLRLLAAEITREQIYERLHDELPYQSTVETDSWTNQKDGSARIEQTIYVARDGQKRIVIGEGGRTIKAIGQAARREIAEAAEQTVHLFLFVKVRENWADDPERYREMRLDFPKE</sequence>
<dbReference type="PRINTS" id="PR00326">
    <property type="entry name" value="GTP1OBG"/>
</dbReference>
<evidence type="ECO:0000256" key="1">
    <source>
        <dbReference type="ARBA" id="ARBA00007921"/>
    </source>
</evidence>
<dbReference type="CDD" id="cd22534">
    <property type="entry name" value="KH-II_Era"/>
    <property type="match status" value="1"/>
</dbReference>
<evidence type="ECO:0000256" key="11">
    <source>
        <dbReference type="ARBA" id="ARBA00023136"/>
    </source>
</evidence>
<dbReference type="PROSITE" id="PS50823">
    <property type="entry name" value="KH_TYPE_2"/>
    <property type="match status" value="1"/>
</dbReference>
<dbReference type="Pfam" id="PF01926">
    <property type="entry name" value="MMR_HSR1"/>
    <property type="match status" value="1"/>
</dbReference>
<dbReference type="Pfam" id="PF07650">
    <property type="entry name" value="KH_2"/>
    <property type="match status" value="1"/>
</dbReference>
<dbReference type="GO" id="GO:0005829">
    <property type="term" value="C:cytosol"/>
    <property type="evidence" value="ECO:0007669"/>
    <property type="project" value="TreeGrafter"/>
</dbReference>
<keyword evidence="7 12" id="KW-0699">rRNA-binding</keyword>
<dbReference type="Proteomes" id="UP001144323">
    <property type="component" value="Unassembled WGS sequence"/>
</dbReference>
<dbReference type="PROSITE" id="PS51713">
    <property type="entry name" value="G_ERA"/>
    <property type="match status" value="1"/>
</dbReference>
<feature type="region of interest" description="G5" evidence="13">
    <location>
        <begin position="162"/>
        <end position="164"/>
    </location>
</feature>
<keyword evidence="8 12" id="KW-0547">Nucleotide-binding</keyword>
<dbReference type="GO" id="GO:0005525">
    <property type="term" value="F:GTP binding"/>
    <property type="evidence" value="ECO:0007669"/>
    <property type="project" value="UniProtKB-UniRule"/>
</dbReference>
<dbReference type="HAMAP" id="MF_00367">
    <property type="entry name" value="GTPase_Era"/>
    <property type="match status" value="1"/>
</dbReference>
<evidence type="ECO:0000256" key="12">
    <source>
        <dbReference type="HAMAP-Rule" id="MF_00367"/>
    </source>
</evidence>
<dbReference type="NCBIfam" id="TIGR00231">
    <property type="entry name" value="small_GTP"/>
    <property type="match status" value="1"/>
</dbReference>
<evidence type="ECO:0000256" key="5">
    <source>
        <dbReference type="ARBA" id="ARBA00022517"/>
    </source>
</evidence>
<keyword evidence="9 12" id="KW-0694">RNA-binding</keyword>
<feature type="binding site" evidence="12">
    <location>
        <begin position="71"/>
        <end position="75"/>
    </location>
    <ligand>
        <name>GTP</name>
        <dbReference type="ChEBI" id="CHEBI:37565"/>
    </ligand>
</feature>
<dbReference type="SUPFAM" id="SSF52540">
    <property type="entry name" value="P-loop containing nucleoside triphosphate hydrolases"/>
    <property type="match status" value="1"/>
</dbReference>
<evidence type="ECO:0000259" key="15">
    <source>
        <dbReference type="PROSITE" id="PS50823"/>
    </source>
</evidence>
<evidence type="ECO:0000256" key="3">
    <source>
        <dbReference type="ARBA" id="ARBA00022475"/>
    </source>
</evidence>
<dbReference type="NCBIfam" id="TIGR00436">
    <property type="entry name" value="era"/>
    <property type="match status" value="1"/>
</dbReference>
<comment type="similarity">
    <text evidence="1 12 13 14">Belongs to the TRAFAC class TrmE-Era-EngA-EngB-Septin-like GTPase superfamily. Era GTPase family.</text>
</comment>
<organism evidence="17 18">
    <name type="scientific">Methylocystis echinoides</name>
    <dbReference type="NCBI Taxonomy" id="29468"/>
    <lineage>
        <taxon>Bacteria</taxon>
        <taxon>Pseudomonadati</taxon>
        <taxon>Pseudomonadota</taxon>
        <taxon>Alphaproteobacteria</taxon>
        <taxon>Hyphomicrobiales</taxon>
        <taxon>Methylocystaceae</taxon>
        <taxon>Methylocystis</taxon>
    </lineage>
</organism>
<reference evidence="17" key="1">
    <citation type="journal article" date="2023" name="Int. J. Syst. Evol. Microbiol.">
        <title>Methylocystis iwaonis sp. nov., a type II methane-oxidizing bacterium from surface soil of a rice paddy field in Japan, and emended description of the genus Methylocystis (ex Whittenbury et al. 1970) Bowman et al. 1993.</title>
        <authorList>
            <person name="Kaise H."/>
            <person name="Sawadogo J.B."/>
            <person name="Alam M.S."/>
            <person name="Ueno C."/>
            <person name="Dianou D."/>
            <person name="Shinjo R."/>
            <person name="Asakawa S."/>
        </authorList>
    </citation>
    <scope>NUCLEOTIDE SEQUENCE</scope>
    <source>
        <strain evidence="17">LMG27198</strain>
    </source>
</reference>